<feature type="region of interest" description="Disordered" evidence="1">
    <location>
        <begin position="1680"/>
        <end position="1707"/>
    </location>
</feature>
<accession>A0A5C6NU74</accession>
<dbReference type="Gene3D" id="2.40.50.90">
    <property type="match status" value="5"/>
</dbReference>
<dbReference type="EMBL" id="RHFK02000011">
    <property type="protein sequence ID" value="TWW69157.1"/>
    <property type="molecule type" value="Genomic_DNA"/>
</dbReference>
<dbReference type="Gene3D" id="2.30.30.140">
    <property type="match status" value="5"/>
</dbReference>
<feature type="compositionally biased region" description="Basic and acidic residues" evidence="1">
    <location>
        <begin position="1376"/>
        <end position="1392"/>
    </location>
</feature>
<feature type="compositionally biased region" description="Polar residues" evidence="1">
    <location>
        <begin position="1697"/>
        <end position="1707"/>
    </location>
</feature>
<feature type="region of interest" description="Disordered" evidence="1">
    <location>
        <begin position="922"/>
        <end position="942"/>
    </location>
</feature>
<organism evidence="3 4">
    <name type="scientific">Takifugu flavidus</name>
    <name type="common">sansaifugu</name>
    <dbReference type="NCBI Taxonomy" id="433684"/>
    <lineage>
        <taxon>Eukaryota</taxon>
        <taxon>Metazoa</taxon>
        <taxon>Chordata</taxon>
        <taxon>Craniata</taxon>
        <taxon>Vertebrata</taxon>
        <taxon>Euteleostomi</taxon>
        <taxon>Actinopterygii</taxon>
        <taxon>Neopterygii</taxon>
        <taxon>Teleostei</taxon>
        <taxon>Neoteleostei</taxon>
        <taxon>Acanthomorphata</taxon>
        <taxon>Eupercaria</taxon>
        <taxon>Tetraodontiformes</taxon>
        <taxon>Tetradontoidea</taxon>
        <taxon>Tetraodontidae</taxon>
        <taxon>Takifugu</taxon>
    </lineage>
</organism>
<dbReference type="Pfam" id="PF00567">
    <property type="entry name" value="TUDOR"/>
    <property type="match status" value="5"/>
</dbReference>
<name>A0A5C6NU74_9TELE</name>
<dbReference type="PANTHER" id="PTHR22948">
    <property type="entry name" value="TUDOR DOMAIN CONTAINING PROTEIN"/>
    <property type="match status" value="1"/>
</dbReference>
<feature type="region of interest" description="Disordered" evidence="1">
    <location>
        <begin position="1226"/>
        <end position="1267"/>
    </location>
</feature>
<feature type="domain" description="Tudor" evidence="2">
    <location>
        <begin position="109"/>
        <end position="168"/>
    </location>
</feature>
<comment type="caution">
    <text evidence="3">The sequence shown here is derived from an EMBL/GenBank/DDBJ whole genome shotgun (WGS) entry which is preliminary data.</text>
</comment>
<dbReference type="PANTHER" id="PTHR22948:SF15">
    <property type="entry name" value="TUDOR DOMAIN-CONTAINING PROTEIN 6"/>
    <property type="match status" value="1"/>
</dbReference>
<dbReference type="Proteomes" id="UP000324091">
    <property type="component" value="Chromosome 19"/>
</dbReference>
<reference evidence="3 4" key="1">
    <citation type="submission" date="2019-04" db="EMBL/GenBank/DDBJ databases">
        <title>Chromosome genome assembly for Takifugu flavidus.</title>
        <authorList>
            <person name="Xiao S."/>
        </authorList>
    </citation>
    <scope>NUCLEOTIDE SEQUENCE [LARGE SCALE GENOMIC DNA]</scope>
    <source>
        <strain evidence="3">HTHZ2018</strain>
        <tissue evidence="3">Muscle</tissue>
    </source>
</reference>
<evidence type="ECO:0000259" key="2">
    <source>
        <dbReference type="PROSITE" id="PS50304"/>
    </source>
</evidence>
<feature type="region of interest" description="Disordered" evidence="1">
    <location>
        <begin position="1293"/>
        <end position="1469"/>
    </location>
</feature>
<dbReference type="InterPro" id="IPR035437">
    <property type="entry name" value="SNase_OB-fold_sf"/>
</dbReference>
<evidence type="ECO:0000313" key="4">
    <source>
        <dbReference type="Proteomes" id="UP000324091"/>
    </source>
</evidence>
<dbReference type="PROSITE" id="PS50304">
    <property type="entry name" value="TUDOR"/>
    <property type="match status" value="5"/>
</dbReference>
<dbReference type="SUPFAM" id="SSF63748">
    <property type="entry name" value="Tudor/PWWP/MBT"/>
    <property type="match status" value="5"/>
</dbReference>
<keyword evidence="4" id="KW-1185">Reference proteome</keyword>
<feature type="domain" description="Tudor" evidence="2">
    <location>
        <begin position="787"/>
        <end position="843"/>
    </location>
</feature>
<dbReference type="InterPro" id="IPR002999">
    <property type="entry name" value="Tudor"/>
</dbReference>
<feature type="domain" description="Tudor" evidence="2">
    <location>
        <begin position="1091"/>
        <end position="1150"/>
    </location>
</feature>
<dbReference type="SMART" id="SM00333">
    <property type="entry name" value="TUDOR"/>
    <property type="match status" value="5"/>
</dbReference>
<protein>
    <submittedName>
        <fullName evidence="3">Tudor domain-containing protein 6</fullName>
    </submittedName>
</protein>
<proteinExistence type="predicted"/>
<dbReference type="FunFam" id="2.30.30.140:FF:000018">
    <property type="entry name" value="Serine/threonine-protein kinase 31"/>
    <property type="match status" value="2"/>
</dbReference>
<feature type="region of interest" description="Disordered" evidence="1">
    <location>
        <begin position="488"/>
        <end position="516"/>
    </location>
</feature>
<feature type="compositionally biased region" description="Basic and acidic residues" evidence="1">
    <location>
        <begin position="1405"/>
        <end position="1418"/>
    </location>
</feature>
<feature type="region of interest" description="Disordered" evidence="1">
    <location>
        <begin position="960"/>
        <end position="1004"/>
    </location>
</feature>
<feature type="domain" description="Tudor" evidence="2">
    <location>
        <begin position="573"/>
        <end position="632"/>
    </location>
</feature>
<feature type="compositionally biased region" description="Polar residues" evidence="1">
    <location>
        <begin position="1247"/>
        <end position="1267"/>
    </location>
</feature>
<feature type="compositionally biased region" description="Basic and acidic residues" evidence="1">
    <location>
        <begin position="1341"/>
        <end position="1360"/>
    </location>
</feature>
<dbReference type="InterPro" id="IPR050621">
    <property type="entry name" value="Tudor_domain_containing"/>
</dbReference>
<sequence>MCDLGMARKLSPELFRDFVVTSLQPQSNAQAFSEAEHVSTGASESLHRQDVFLYPEISAGSIETVVVTHVINPHRFFCQLKVFSKELQKLSDHLSLYCEGRMSRCSVSPELIGFPCATRRSDGRWCRSVLQQVFPSGKVVEVLNVDCGNKECVQVENVSPLAAEFFRMPVVTYICSLYGIADRCGGWTSSQIDFLKSLLLNKTVIARFEYQNICEGVYFVTLHGEDNVNLNNLFGSRKSCLLEDFASPRTPYDHSQLEQVRKEGEREINTIVEMLPCEDLPLNSSQPAIVQHASNPSEFWIQTFNYANELEELMERIKSLYKDPLKRNLVSNPAVGLYCAAKAEDGDFYRAKVVEVVDEKHIQVFFVDYGSTEVVYRSHILALPREFKMLPCLALKCTLAGVKPKAGEWSHRASEYFRHAVLNAAVNVHVADKHNGDLAVWLTLDKAKGEKDVGALMCMAGFAEKAELTRRPQDGTNALCAGLPPSQLDRSSPHVDSSHQTLLPSQHTPPPPTSKEGAIAFKMSVFPVGSVLDVTVSYIESPSNFWCQLLHNTGTLNLLMHNIQDYYRNSHFQPVVDAACVARRPENGLWYRALVVHRYKTPHVKVLLVDYGQTEEIPLFDLRSISPEFLTLPSQALRCSLLNPIDPISVTMEWNKEAIASFEGFVETTASSFVILKCTIFAVMHNEEGVVFHIVDLATPFESTSSTMANMFRSAAAKKYPPTSVCLDTYFYSTHNIRVGTEEQMTVTCVNSVGEFFCQPNRNADVIINLKIKLNKLCQQLENTKCPTGLGMLCFAKYTDRQWYRGQIKATTPAVLVHFVDYGDTIEVKRSDLLPVPKKVNDIMSVPAQAVLCRLSDVPVDVPRKVNRWFQSNVTERSFRALIVARESDGTLLVELYHEKTQINAELKKLFRIEALTDERAVQQSRGAAPTTPRTKGRPQIAKATRNVQDTKVTLDLDQKPTRPFCENSQKVKPAPLELYRPPHQRSPSNTRNCSRLAGSDARPKDRLVTETRLLKSKISDPKKKVVEKLPTLKDLPSKCIQPGLEAEVYVSYCHSPSSFYVQLVRDEDELTSMVAKLNDPESAPQAVISQVQPGDLVRAEFAEDSSWYRAVVRETSSSTTAVVEFVDFGNAARTPLSKMRTLEKHFLQLPIFTIHCLLHGAAEEPLDPDATCVFVEKMSSNAEKVFKCKFIRQRGSMWEVSLNGGCLDDLCKSPSAPSEILEDSAPAADISRGSENLQKPLPGSPRYSQQDLGQTSEVCVSGNDNGVTTEEEKIQCFVEMETSRRVINEALETTWKSSTSERAAVGPSPEYETPLQPGSTLMEPPRAEDQMEHPASPQTDGREAQNHAELHLPPTERKPSSPGGHLPLEPPEGGGDSKNEMTEKPLRETLHVEVVSRTTSVAGAEERLSGDVEDQKAPPRCPNDDQSIELMSFDQTSPESHEEEAAPAPGPTEQDDLNTPVEQNPTEDVDHLEADLICLHGDDNNCICSETSVDNESFSGVKAENTNNPLPVAKIKPVQSTTTAKMVPREALGLLAVQTSETYLQEESVSPSSVFPPPGDPSWQQAKGEEVSGASIDVLVQNDWMTEGETHPCRDTHLALHVEATASAVNTSPDLHPDQGDEITGPLRPVEEAGLADACSDEGGGSSCEAAAESVCGATEETKELVEEATSLVEEIHLGDVSADPQPEATVESESEILQQTPLKQA</sequence>
<gene>
    <name evidence="3" type="ORF">D4764_19G0009560</name>
</gene>
<evidence type="ECO:0000256" key="1">
    <source>
        <dbReference type="SAM" id="MobiDB-lite"/>
    </source>
</evidence>
<feature type="domain" description="Tudor" evidence="2">
    <location>
        <begin position="332"/>
        <end position="390"/>
    </location>
</feature>
<evidence type="ECO:0000313" key="3">
    <source>
        <dbReference type="EMBL" id="TWW69157.1"/>
    </source>
</evidence>